<protein>
    <submittedName>
        <fullName evidence="9">Biopolymer transport protein ExbD/TolR</fullName>
    </submittedName>
</protein>
<evidence type="ECO:0000256" key="1">
    <source>
        <dbReference type="ARBA" id="ARBA00004162"/>
    </source>
</evidence>
<feature type="transmembrane region" description="Helical" evidence="8">
    <location>
        <begin position="17"/>
        <end position="36"/>
    </location>
</feature>
<dbReference type="GeneID" id="99988182"/>
<evidence type="ECO:0000256" key="3">
    <source>
        <dbReference type="ARBA" id="ARBA00022475"/>
    </source>
</evidence>
<accession>A0A1I0RI06</accession>
<evidence type="ECO:0000256" key="7">
    <source>
        <dbReference type="RuleBase" id="RU003879"/>
    </source>
</evidence>
<evidence type="ECO:0000256" key="8">
    <source>
        <dbReference type="SAM" id="Phobius"/>
    </source>
</evidence>
<keyword evidence="7" id="KW-0653">Protein transport</keyword>
<name>A0A1I0RI06_9BACT</name>
<proteinExistence type="inferred from homology"/>
<dbReference type="EMBL" id="FOIR01000004">
    <property type="protein sequence ID" value="SEW39889.1"/>
    <property type="molecule type" value="Genomic_DNA"/>
</dbReference>
<dbReference type="GO" id="GO:0015031">
    <property type="term" value="P:protein transport"/>
    <property type="evidence" value="ECO:0007669"/>
    <property type="project" value="UniProtKB-KW"/>
</dbReference>
<evidence type="ECO:0000256" key="5">
    <source>
        <dbReference type="ARBA" id="ARBA00022989"/>
    </source>
</evidence>
<keyword evidence="6 8" id="KW-0472">Membrane</keyword>
<keyword evidence="5 8" id="KW-1133">Transmembrane helix</keyword>
<keyword evidence="7" id="KW-0813">Transport</keyword>
<organism evidence="9 10">
    <name type="scientific">Roseivirga pacifica</name>
    <dbReference type="NCBI Taxonomy" id="1267423"/>
    <lineage>
        <taxon>Bacteria</taxon>
        <taxon>Pseudomonadati</taxon>
        <taxon>Bacteroidota</taxon>
        <taxon>Cytophagia</taxon>
        <taxon>Cytophagales</taxon>
        <taxon>Roseivirgaceae</taxon>
        <taxon>Roseivirga</taxon>
    </lineage>
</organism>
<dbReference type="Proteomes" id="UP000199437">
    <property type="component" value="Unassembled WGS sequence"/>
</dbReference>
<comment type="subcellular location">
    <subcellularLocation>
        <location evidence="1">Cell membrane</location>
        <topology evidence="1">Single-pass membrane protein</topology>
    </subcellularLocation>
    <subcellularLocation>
        <location evidence="7">Cell membrane</location>
        <topology evidence="7">Single-pass type II membrane protein</topology>
    </subcellularLocation>
</comment>
<dbReference type="STRING" id="1267423.SAMN05216290_3510"/>
<reference evidence="10" key="1">
    <citation type="submission" date="2016-10" db="EMBL/GenBank/DDBJ databases">
        <authorList>
            <person name="Varghese N."/>
            <person name="Submissions S."/>
        </authorList>
    </citation>
    <scope>NUCLEOTIDE SEQUENCE [LARGE SCALE GENOMIC DNA]</scope>
    <source>
        <strain evidence="10">CGMCC 1.12402</strain>
    </source>
</reference>
<evidence type="ECO:0000256" key="6">
    <source>
        <dbReference type="ARBA" id="ARBA00023136"/>
    </source>
</evidence>
<evidence type="ECO:0000313" key="10">
    <source>
        <dbReference type="Proteomes" id="UP000199437"/>
    </source>
</evidence>
<evidence type="ECO:0000256" key="4">
    <source>
        <dbReference type="ARBA" id="ARBA00022692"/>
    </source>
</evidence>
<dbReference type="GO" id="GO:0022857">
    <property type="term" value="F:transmembrane transporter activity"/>
    <property type="evidence" value="ECO:0007669"/>
    <property type="project" value="InterPro"/>
</dbReference>
<dbReference type="OrthoDB" id="9810103at2"/>
<sequence length="153" mass="17541">MSKFKKKTSSSQDIPTAALPDIIFMLLFFFMVTTVLRETELKVEQRIPRAEQLVKLEKKKLVSYLYVGKPKDPTFGTEPLIQANDVFIGIDGVVKWVNEEKAKLSEVERDQITISMKVDNETKMGIIVDIQTELREANARKIMYATPQKTDED</sequence>
<gene>
    <name evidence="9" type="ORF">SAMN05216290_3510</name>
</gene>
<dbReference type="InterPro" id="IPR003400">
    <property type="entry name" value="ExbD"/>
</dbReference>
<dbReference type="AlphaFoldDB" id="A0A1I0RI06"/>
<dbReference type="GO" id="GO:0005886">
    <property type="term" value="C:plasma membrane"/>
    <property type="evidence" value="ECO:0007669"/>
    <property type="project" value="UniProtKB-SubCell"/>
</dbReference>
<keyword evidence="4 7" id="KW-0812">Transmembrane</keyword>
<evidence type="ECO:0000256" key="2">
    <source>
        <dbReference type="ARBA" id="ARBA00005811"/>
    </source>
</evidence>
<comment type="similarity">
    <text evidence="2 7">Belongs to the ExbD/TolR family.</text>
</comment>
<dbReference type="RefSeq" id="WP_090260287.1">
    <property type="nucleotide sequence ID" value="NZ_FOIR01000004.1"/>
</dbReference>
<dbReference type="Pfam" id="PF02472">
    <property type="entry name" value="ExbD"/>
    <property type="match status" value="1"/>
</dbReference>
<keyword evidence="10" id="KW-1185">Reference proteome</keyword>
<evidence type="ECO:0000313" key="9">
    <source>
        <dbReference type="EMBL" id="SEW39889.1"/>
    </source>
</evidence>
<keyword evidence="3" id="KW-1003">Cell membrane</keyword>